<dbReference type="Pfam" id="PF13864">
    <property type="entry name" value="Enkurin"/>
    <property type="match status" value="1"/>
</dbReference>
<dbReference type="Proteomes" id="UP000267029">
    <property type="component" value="Unassembled WGS sequence"/>
</dbReference>
<dbReference type="AlphaFoldDB" id="A0A0R3U532"/>
<reference evidence="8 9" key="1">
    <citation type="submission" date="2018-10" db="EMBL/GenBank/DDBJ databases">
        <authorList>
            <consortium name="Pathogen Informatics"/>
        </authorList>
    </citation>
    <scope>NUCLEOTIDE SEQUENCE [LARGE SCALE GENOMIC DNA]</scope>
</reference>
<protein>
    <submittedName>
        <fullName evidence="10">Enkurin domain-containing protein</fullName>
    </submittedName>
</protein>
<evidence type="ECO:0000256" key="2">
    <source>
        <dbReference type="ARBA" id="ARBA00004245"/>
    </source>
</evidence>
<keyword evidence="9" id="KW-1185">Reference proteome</keyword>
<proteinExistence type="predicted"/>
<dbReference type="OrthoDB" id="2123594at2759"/>
<sequence length="344" mass="38918">MNNKEKAKSSAASGSCCAQLIPNKEVVGTREYIYNLLGQKVSPLNPQKKLPRIRKPPPPLPDAVPKAPHQSMGPPACPQPKKYQLPEKYPFKKKHWRTPFIEKKCMAKKVKLASIAFEKLKLEKPVGRIKDNCCAGVKAPVPRFKRLGRELDENGIPLFCKKDTVYRTNWIERNAIEAITCKPGARLAHPGHRYMVDTRYGEAHALDSNKTHSGLEKCFVYKPAYGKVPKYLKLRAEAIKKTRETYSHYLNEKALQSSDYMLTEKERQDLLNGLKTAWDQYNAKYLGLSSSSTTLKNKTYKQYLEKQLGSLEKDIELVETHPYIFVEADKTPGVGGAVTNGIRA</sequence>
<evidence type="ECO:0000256" key="5">
    <source>
        <dbReference type="ARBA" id="ARBA00023273"/>
    </source>
</evidence>
<evidence type="ECO:0000313" key="10">
    <source>
        <dbReference type="WBParaSite" id="MCU_007122-RA"/>
    </source>
</evidence>
<gene>
    <name evidence="8" type="ORF">MCOS_LOCUS1801</name>
</gene>
<dbReference type="GO" id="GO:0005516">
    <property type="term" value="F:calmodulin binding"/>
    <property type="evidence" value="ECO:0007669"/>
    <property type="project" value="TreeGrafter"/>
</dbReference>
<dbReference type="EMBL" id="UXSR01000250">
    <property type="protein sequence ID" value="VDD75798.1"/>
    <property type="molecule type" value="Genomic_DNA"/>
</dbReference>
<evidence type="ECO:0000256" key="4">
    <source>
        <dbReference type="ARBA" id="ARBA00023212"/>
    </source>
</evidence>
<evidence type="ECO:0000256" key="6">
    <source>
        <dbReference type="SAM" id="MobiDB-lite"/>
    </source>
</evidence>
<name>A0A0R3U532_MESCO</name>
<evidence type="ECO:0000313" key="8">
    <source>
        <dbReference type="EMBL" id="VDD75798.1"/>
    </source>
</evidence>
<evidence type="ECO:0000313" key="9">
    <source>
        <dbReference type="Proteomes" id="UP000267029"/>
    </source>
</evidence>
<dbReference type="PANTHER" id="PTHR21490">
    <property type="entry name" value="ENKURIN-RELATED"/>
    <property type="match status" value="1"/>
</dbReference>
<keyword evidence="5" id="KW-0966">Cell projection</keyword>
<dbReference type="PANTHER" id="PTHR21490:SF0">
    <property type="entry name" value="ENKURIN"/>
    <property type="match status" value="1"/>
</dbReference>
<comment type="subcellular location">
    <subcellularLocation>
        <location evidence="1">Cell projection</location>
        <location evidence="1">Cilium</location>
    </subcellularLocation>
    <subcellularLocation>
        <location evidence="2">Cytoplasm</location>
        <location evidence="2">Cytoskeleton</location>
    </subcellularLocation>
</comment>
<keyword evidence="3" id="KW-0963">Cytoplasm</keyword>
<feature type="domain" description="Enkurin" evidence="7">
    <location>
        <begin position="234"/>
        <end position="326"/>
    </location>
</feature>
<reference evidence="10" key="2">
    <citation type="submission" date="2019-11" db="UniProtKB">
        <authorList>
            <consortium name="WormBaseParasite"/>
        </authorList>
    </citation>
    <scope>IDENTIFICATION</scope>
</reference>
<dbReference type="WBParaSite" id="MCU_007122-RA">
    <property type="protein sequence ID" value="MCU_007122-RA"/>
    <property type="gene ID" value="MCU_007122"/>
</dbReference>
<organism evidence="8 9">
    <name type="scientific">Mesocestoides corti</name>
    <name type="common">Flatworm</name>
    <dbReference type="NCBI Taxonomy" id="53468"/>
    <lineage>
        <taxon>Eukaryota</taxon>
        <taxon>Metazoa</taxon>
        <taxon>Spiralia</taxon>
        <taxon>Lophotrochozoa</taxon>
        <taxon>Platyhelminthes</taxon>
        <taxon>Cestoda</taxon>
        <taxon>Eucestoda</taxon>
        <taxon>Cyclophyllidea</taxon>
        <taxon>Mesocestoididae</taxon>
        <taxon>Mesocestoides</taxon>
    </lineage>
</organism>
<dbReference type="GO" id="GO:0005879">
    <property type="term" value="C:axonemal microtubule"/>
    <property type="evidence" value="ECO:0007669"/>
    <property type="project" value="TreeGrafter"/>
</dbReference>
<evidence type="ECO:0000256" key="1">
    <source>
        <dbReference type="ARBA" id="ARBA00004138"/>
    </source>
</evidence>
<dbReference type="InterPro" id="IPR027012">
    <property type="entry name" value="Enkurin_dom"/>
</dbReference>
<dbReference type="GO" id="GO:0001669">
    <property type="term" value="C:acrosomal vesicle"/>
    <property type="evidence" value="ECO:0007669"/>
    <property type="project" value="TreeGrafter"/>
</dbReference>
<dbReference type="InterPro" id="IPR052102">
    <property type="entry name" value="Enkurin_domain-protein"/>
</dbReference>
<keyword evidence="4" id="KW-0206">Cytoskeleton</keyword>
<feature type="region of interest" description="Disordered" evidence="6">
    <location>
        <begin position="43"/>
        <end position="81"/>
    </location>
</feature>
<dbReference type="PROSITE" id="PS51665">
    <property type="entry name" value="ENKURIN"/>
    <property type="match status" value="1"/>
</dbReference>
<evidence type="ECO:0000259" key="7">
    <source>
        <dbReference type="PROSITE" id="PS51665"/>
    </source>
</evidence>
<evidence type="ECO:0000256" key="3">
    <source>
        <dbReference type="ARBA" id="ARBA00022490"/>
    </source>
</evidence>
<accession>A0A0R3U532</accession>